<dbReference type="PANTHER" id="PTHR30055:SF148">
    <property type="entry name" value="TETR-FAMILY TRANSCRIPTIONAL REGULATOR"/>
    <property type="match status" value="1"/>
</dbReference>
<protein>
    <submittedName>
        <fullName evidence="6">TetR family transcriptional regulator</fullName>
    </submittedName>
</protein>
<keyword evidence="1" id="KW-0805">Transcription regulation</keyword>
<proteinExistence type="predicted"/>
<accession>A0ABQ4EI68</accession>
<evidence type="ECO:0000256" key="4">
    <source>
        <dbReference type="PROSITE-ProRule" id="PRU00335"/>
    </source>
</evidence>
<dbReference type="InterPro" id="IPR023772">
    <property type="entry name" value="DNA-bd_HTH_TetR-type_CS"/>
</dbReference>
<dbReference type="InterPro" id="IPR009057">
    <property type="entry name" value="Homeodomain-like_sf"/>
</dbReference>
<evidence type="ECO:0000256" key="3">
    <source>
        <dbReference type="ARBA" id="ARBA00023163"/>
    </source>
</evidence>
<dbReference type="PRINTS" id="PR00455">
    <property type="entry name" value="HTHTETR"/>
</dbReference>
<dbReference type="Gene3D" id="1.10.10.60">
    <property type="entry name" value="Homeodomain-like"/>
    <property type="match status" value="1"/>
</dbReference>
<evidence type="ECO:0000313" key="7">
    <source>
        <dbReference type="Proteomes" id="UP000621500"/>
    </source>
</evidence>
<dbReference type="SUPFAM" id="SSF46689">
    <property type="entry name" value="Homeodomain-like"/>
    <property type="match status" value="1"/>
</dbReference>
<feature type="DNA-binding region" description="H-T-H motif" evidence="4">
    <location>
        <begin position="55"/>
        <end position="74"/>
    </location>
</feature>
<comment type="caution">
    <text evidence="6">The sequence shown here is derived from an EMBL/GenBank/DDBJ whole genome shotgun (WGS) entry which is preliminary data.</text>
</comment>
<feature type="domain" description="HTH tetR-type" evidence="5">
    <location>
        <begin position="32"/>
        <end position="92"/>
    </location>
</feature>
<evidence type="ECO:0000256" key="1">
    <source>
        <dbReference type="ARBA" id="ARBA00023015"/>
    </source>
</evidence>
<gene>
    <name evidence="6" type="ORF">Pma05_10090</name>
</gene>
<keyword evidence="3" id="KW-0804">Transcription</keyword>
<keyword evidence="7" id="KW-1185">Reference proteome</keyword>
<dbReference type="InterPro" id="IPR036271">
    <property type="entry name" value="Tet_transcr_reg_TetR-rel_C_sf"/>
</dbReference>
<dbReference type="Pfam" id="PF00440">
    <property type="entry name" value="TetR_N"/>
    <property type="match status" value="1"/>
</dbReference>
<dbReference type="EMBL" id="BONX01000004">
    <property type="protein sequence ID" value="GIG94436.1"/>
    <property type="molecule type" value="Genomic_DNA"/>
</dbReference>
<dbReference type="InterPro" id="IPR011075">
    <property type="entry name" value="TetR_C"/>
</dbReference>
<keyword evidence="2 4" id="KW-0238">DNA-binding</keyword>
<dbReference type="Proteomes" id="UP000621500">
    <property type="component" value="Unassembled WGS sequence"/>
</dbReference>
<dbReference type="Gene3D" id="1.10.357.10">
    <property type="entry name" value="Tetracycline Repressor, domain 2"/>
    <property type="match status" value="1"/>
</dbReference>
<dbReference type="PROSITE" id="PS50977">
    <property type="entry name" value="HTH_TETR_2"/>
    <property type="match status" value="1"/>
</dbReference>
<evidence type="ECO:0000259" key="5">
    <source>
        <dbReference type="PROSITE" id="PS50977"/>
    </source>
</evidence>
<reference evidence="6 7" key="1">
    <citation type="submission" date="2021-01" db="EMBL/GenBank/DDBJ databases">
        <title>Whole genome shotgun sequence of Plantactinospora mayteni NBRC 109088.</title>
        <authorList>
            <person name="Komaki H."/>
            <person name="Tamura T."/>
        </authorList>
    </citation>
    <scope>NUCLEOTIDE SEQUENCE [LARGE SCALE GENOMIC DNA]</scope>
    <source>
        <strain evidence="6 7">NBRC 109088</strain>
    </source>
</reference>
<dbReference type="InterPro" id="IPR001647">
    <property type="entry name" value="HTH_TetR"/>
</dbReference>
<dbReference type="PANTHER" id="PTHR30055">
    <property type="entry name" value="HTH-TYPE TRANSCRIPTIONAL REGULATOR RUTR"/>
    <property type="match status" value="1"/>
</dbReference>
<sequence length="219" mass="23844">MERNRSVSRGWRMADAATRPSRRAAGAAGLRAEVTDAIVQAALTELTEGGYARMSMDAVARRAGVGKAAIYRRWASKEPLVLDLLTRLADQAVPLPNTGTLREDVTRFVAYASALRADLGAIRILADLTAEATRNRPFAEAIHTIAEQPRRAAAARLLQRAVQRGELPADLDVDLATDCLVGLAYLRPLTPWQPAEPIDTDTRARLVEVIMAGLRACRH</sequence>
<dbReference type="InterPro" id="IPR050109">
    <property type="entry name" value="HTH-type_TetR-like_transc_reg"/>
</dbReference>
<organism evidence="6 7">
    <name type="scientific">Plantactinospora mayteni</name>
    <dbReference type="NCBI Taxonomy" id="566021"/>
    <lineage>
        <taxon>Bacteria</taxon>
        <taxon>Bacillati</taxon>
        <taxon>Actinomycetota</taxon>
        <taxon>Actinomycetes</taxon>
        <taxon>Micromonosporales</taxon>
        <taxon>Micromonosporaceae</taxon>
        <taxon>Plantactinospora</taxon>
    </lineage>
</organism>
<evidence type="ECO:0000313" key="6">
    <source>
        <dbReference type="EMBL" id="GIG94436.1"/>
    </source>
</evidence>
<evidence type="ECO:0000256" key="2">
    <source>
        <dbReference type="ARBA" id="ARBA00023125"/>
    </source>
</evidence>
<name>A0ABQ4EI68_9ACTN</name>
<dbReference type="Pfam" id="PF16859">
    <property type="entry name" value="TetR_C_11"/>
    <property type="match status" value="1"/>
</dbReference>
<dbReference type="PROSITE" id="PS01081">
    <property type="entry name" value="HTH_TETR_1"/>
    <property type="match status" value="1"/>
</dbReference>
<dbReference type="SUPFAM" id="SSF48498">
    <property type="entry name" value="Tetracyclin repressor-like, C-terminal domain"/>
    <property type="match status" value="1"/>
</dbReference>